<comment type="caution">
    <text evidence="11">The sequence shown here is derived from an EMBL/GenBank/DDBJ whole genome shotgun (WGS) entry which is preliminary data.</text>
</comment>
<comment type="similarity">
    <text evidence="8">Belongs to the MsrQ family.</text>
</comment>
<evidence type="ECO:0000256" key="5">
    <source>
        <dbReference type="ARBA" id="ARBA00022989"/>
    </source>
</evidence>
<evidence type="ECO:0000256" key="7">
    <source>
        <dbReference type="ARBA" id="ARBA00023136"/>
    </source>
</evidence>
<comment type="subunit">
    <text evidence="8">Heterodimer of a catalytic subunit (MsrP) and a heme-binding subunit (MsrQ).</text>
</comment>
<feature type="transmembrane region" description="Helical" evidence="8">
    <location>
        <begin position="109"/>
        <end position="128"/>
    </location>
</feature>
<reference evidence="11 12" key="1">
    <citation type="journal article" date="2014" name="Genome Announc.">
        <title>Draft Genome Sequence of Lysobacter capsici AZ78, a Bacterium Antagonistic to Plant-Pathogenic Oomycetes.</title>
        <authorList>
            <person name="Puopolo G."/>
            <person name="Sonego P."/>
            <person name="Engelen K."/>
            <person name="Pertot I."/>
        </authorList>
    </citation>
    <scope>NUCLEOTIDE SEQUENCE [LARGE SCALE GENOMIC DNA]</scope>
    <source>
        <strain evidence="11 12">AZ78</strain>
    </source>
</reference>
<evidence type="ECO:0000313" key="12">
    <source>
        <dbReference type="Proteomes" id="UP000023435"/>
    </source>
</evidence>
<keyword evidence="8" id="KW-0479">Metal-binding</keyword>
<feature type="transmembrane region" description="Helical" evidence="8">
    <location>
        <begin position="77"/>
        <end position="97"/>
    </location>
</feature>
<evidence type="ECO:0000256" key="4">
    <source>
        <dbReference type="ARBA" id="ARBA00022692"/>
    </source>
</evidence>
<dbReference type="GO" id="GO:0005886">
    <property type="term" value="C:plasma membrane"/>
    <property type="evidence" value="ECO:0007669"/>
    <property type="project" value="UniProtKB-SubCell"/>
</dbReference>
<dbReference type="GO" id="GO:0016679">
    <property type="term" value="F:oxidoreductase activity, acting on diphenols and related substances as donors"/>
    <property type="evidence" value="ECO:0007669"/>
    <property type="project" value="TreeGrafter"/>
</dbReference>
<sequence>MSDSTRTPGGDATTAAARASRPLPKRKTPKGVIVAKVAVHALALTPAAILAWQIREEFLTGSGGLGADPIAEIEHRLGLWALRLLLITLAITPLRQLSGQAVLLRFRRMLGLYAFFYASAHLAAYLLLDLKGYWTQLFEEIAKRPYITVGFLAWLLLIPLALTSTQGMMRRLGRLWGKLHRLIYAIAVLAVLHFWWLVKSDIREPLLYAAIVAALLGWRLYKRVADTRSRAHPAAARSPKPL</sequence>
<keyword evidence="8" id="KW-0288">FMN</keyword>
<dbReference type="GO" id="GO:0046872">
    <property type="term" value="F:metal ion binding"/>
    <property type="evidence" value="ECO:0007669"/>
    <property type="project" value="UniProtKB-KW"/>
</dbReference>
<dbReference type="GO" id="GO:0020037">
    <property type="term" value="F:heme binding"/>
    <property type="evidence" value="ECO:0007669"/>
    <property type="project" value="UniProtKB-UniRule"/>
</dbReference>
<keyword evidence="2 8" id="KW-0813">Transport</keyword>
<keyword evidence="5 8" id="KW-1133">Transmembrane helix</keyword>
<dbReference type="EMBL" id="JAJA02000001">
    <property type="protein sequence ID" value="KWS03327.1"/>
    <property type="molecule type" value="Genomic_DNA"/>
</dbReference>
<keyword evidence="12" id="KW-1185">Reference proteome</keyword>
<dbReference type="GO" id="GO:0030091">
    <property type="term" value="P:protein repair"/>
    <property type="evidence" value="ECO:0007669"/>
    <property type="project" value="UniProtKB-UniRule"/>
</dbReference>
<dbReference type="NCBIfam" id="NF003835">
    <property type="entry name" value="PRK05419.2-2"/>
    <property type="match status" value="1"/>
</dbReference>
<name>A0A108U695_9GAMM</name>
<protein>
    <recommendedName>
        <fullName evidence="8">Protein-methionine-sulfoxide reductase heme-binding subunit MsrQ</fullName>
    </recommendedName>
    <alternativeName>
        <fullName evidence="8">Flavocytochrome MsrQ</fullName>
    </alternativeName>
</protein>
<dbReference type="OrthoDB" id="9788328at2"/>
<feature type="transmembrane region" description="Helical" evidence="8">
    <location>
        <begin position="33"/>
        <end position="54"/>
    </location>
</feature>
<evidence type="ECO:0000256" key="3">
    <source>
        <dbReference type="ARBA" id="ARBA00022617"/>
    </source>
</evidence>
<keyword evidence="6 8" id="KW-0408">Iron</keyword>
<gene>
    <name evidence="8" type="primary">msrQ</name>
    <name evidence="11" type="ORF">AZ78_0873</name>
</gene>
<evidence type="ECO:0000256" key="1">
    <source>
        <dbReference type="ARBA" id="ARBA00004141"/>
    </source>
</evidence>
<keyword evidence="3 8" id="KW-0349">Heme</keyword>
<comment type="subcellular location">
    <subcellularLocation>
        <location evidence="8">Cell membrane</location>
        <topology evidence="8">Multi-pass membrane protein</topology>
    </subcellularLocation>
    <subcellularLocation>
        <location evidence="1">Membrane</location>
        <topology evidence="1">Multi-pass membrane protein</topology>
    </subcellularLocation>
</comment>
<keyword evidence="4 8" id="KW-0812">Transmembrane</keyword>
<dbReference type="AlphaFoldDB" id="A0A108U695"/>
<feature type="region of interest" description="Disordered" evidence="9">
    <location>
        <begin position="1"/>
        <end position="21"/>
    </location>
</feature>
<comment type="function">
    <text evidence="8">Part of the MsrPQ system that repairs oxidized periplasmic proteins containing methionine sulfoxide residues (Met-O), using respiratory chain electrons. Thus protects these proteins from oxidative-stress damage caused by reactive species of oxygen and chlorine generated by the host defense mechanisms. MsrPQ is essential for the maintenance of envelope integrity under bleach stress, rescuing a wide series of structurally unrelated periplasmic proteins from methionine oxidation. MsrQ provides electrons for reduction to the reductase catalytic subunit MsrP, using the quinone pool of the respiratory chain.</text>
</comment>
<evidence type="ECO:0000313" key="11">
    <source>
        <dbReference type="EMBL" id="KWS03327.1"/>
    </source>
</evidence>
<proteinExistence type="inferred from homology"/>
<dbReference type="InterPro" id="IPR022837">
    <property type="entry name" value="MsrQ-like"/>
</dbReference>
<keyword evidence="8" id="KW-1003">Cell membrane</keyword>
<dbReference type="HAMAP" id="MF_01207">
    <property type="entry name" value="MsrQ"/>
    <property type="match status" value="1"/>
</dbReference>
<evidence type="ECO:0000259" key="10">
    <source>
        <dbReference type="Pfam" id="PF01794"/>
    </source>
</evidence>
<evidence type="ECO:0000256" key="9">
    <source>
        <dbReference type="SAM" id="MobiDB-lite"/>
    </source>
</evidence>
<dbReference type="GO" id="GO:0009055">
    <property type="term" value="F:electron transfer activity"/>
    <property type="evidence" value="ECO:0007669"/>
    <property type="project" value="UniProtKB-UniRule"/>
</dbReference>
<feature type="domain" description="Ferric oxidoreductase" evidence="10">
    <location>
        <begin position="77"/>
        <end position="191"/>
    </location>
</feature>
<dbReference type="GO" id="GO:0010181">
    <property type="term" value="F:FMN binding"/>
    <property type="evidence" value="ECO:0007669"/>
    <property type="project" value="UniProtKB-UniRule"/>
</dbReference>
<dbReference type="InterPro" id="IPR013130">
    <property type="entry name" value="Fe3_Rdtase_TM_dom"/>
</dbReference>
<dbReference type="PANTHER" id="PTHR36964">
    <property type="entry name" value="PROTEIN-METHIONINE-SULFOXIDE REDUCTASE HEME-BINDING SUBUNIT MSRQ"/>
    <property type="match status" value="1"/>
</dbReference>
<keyword evidence="8" id="KW-0249">Electron transport</keyword>
<feature type="transmembrane region" description="Helical" evidence="8">
    <location>
        <begin position="182"/>
        <end position="199"/>
    </location>
</feature>
<feature type="transmembrane region" description="Helical" evidence="8">
    <location>
        <begin position="144"/>
        <end position="162"/>
    </location>
</feature>
<feature type="transmembrane region" description="Helical" evidence="8">
    <location>
        <begin position="205"/>
        <end position="221"/>
    </location>
</feature>
<organism evidence="11 12">
    <name type="scientific">Lysobacter capsici AZ78</name>
    <dbReference type="NCBI Taxonomy" id="1444315"/>
    <lineage>
        <taxon>Bacteria</taxon>
        <taxon>Pseudomonadati</taxon>
        <taxon>Pseudomonadota</taxon>
        <taxon>Gammaproteobacteria</taxon>
        <taxon>Lysobacterales</taxon>
        <taxon>Lysobacteraceae</taxon>
        <taxon>Lysobacter</taxon>
    </lineage>
</organism>
<keyword evidence="8" id="KW-0285">Flavoprotein</keyword>
<accession>A0A108U695</accession>
<evidence type="ECO:0000256" key="8">
    <source>
        <dbReference type="HAMAP-Rule" id="MF_01207"/>
    </source>
</evidence>
<dbReference type="PANTHER" id="PTHR36964:SF1">
    <property type="entry name" value="PROTEIN-METHIONINE-SULFOXIDE REDUCTASE HEME-BINDING SUBUNIT MSRQ"/>
    <property type="match status" value="1"/>
</dbReference>
<dbReference type="Pfam" id="PF01794">
    <property type="entry name" value="Ferric_reduct"/>
    <property type="match status" value="1"/>
</dbReference>
<evidence type="ECO:0000256" key="2">
    <source>
        <dbReference type="ARBA" id="ARBA00022448"/>
    </source>
</evidence>
<dbReference type="Proteomes" id="UP000023435">
    <property type="component" value="Unassembled WGS sequence"/>
</dbReference>
<keyword evidence="7 8" id="KW-0472">Membrane</keyword>
<comment type="cofactor">
    <cofactor evidence="8">
        <name>FMN</name>
        <dbReference type="ChEBI" id="CHEBI:58210"/>
    </cofactor>
    <text evidence="8">Binds 1 FMN per subunit.</text>
</comment>
<comment type="cofactor">
    <cofactor evidence="8">
        <name>heme b</name>
        <dbReference type="ChEBI" id="CHEBI:60344"/>
    </cofactor>
    <text evidence="8">Binds 1 heme b (iron(II)-protoporphyrin IX) group per subunit.</text>
</comment>
<evidence type="ECO:0000256" key="6">
    <source>
        <dbReference type="ARBA" id="ARBA00023004"/>
    </source>
</evidence>